<evidence type="ECO:0000259" key="6">
    <source>
        <dbReference type="Pfam" id="PF04577"/>
    </source>
</evidence>
<keyword evidence="2" id="KW-0328">Glycosyltransferase</keyword>
<evidence type="ECO:0000256" key="5">
    <source>
        <dbReference type="SAM" id="Phobius"/>
    </source>
</evidence>
<keyword evidence="5" id="KW-0812">Transmembrane</keyword>
<dbReference type="Pfam" id="PF04577">
    <property type="entry name" value="Glyco_transf_61"/>
    <property type="match status" value="1"/>
</dbReference>
<evidence type="ECO:0000256" key="4">
    <source>
        <dbReference type="ARBA" id="ARBA00023180"/>
    </source>
</evidence>
<dbReference type="InterPro" id="IPR049625">
    <property type="entry name" value="Glyco_transf_61_cat"/>
</dbReference>
<gene>
    <name evidence="7" type="ORF">SADUNF_Sadunf02G0085400</name>
</gene>
<comment type="caution">
    <text evidence="7">The sequence shown here is derived from an EMBL/GenBank/DDBJ whole genome shotgun (WGS) entry which is preliminary data.</text>
</comment>
<sequence>MEPAKYVCSAMSAGCPVSFNTGSVANKNKGFPSRLLVCNGISISRNSSKCLPGASMDFVLPRAHLKAVVHQVENKESSCTNFVPTCKCNCWSWLSSNQHPSDSLTCKSEEQDEYEQKKSRLCGPTGPIEPECSCNITENKLFIRATSISRAQLLAKSHKKATGFHDFHFKTKFGMEVEKTNKAFALRKSSCYSKKVIASIFLLLLIPILVHLQASPFYFFTSPTATSRAFFNKWKGIALDASAGPSISKNSHSLISKLRESVTFLPLKDLRFAETAMEGNTWFMSSLNDTHEANEAEYLYFPSQMSKGRVLCIKGRHTSDGTKNSYALVWPEALPDSATLMKGLTFVSDTYYDYGNLWHGLTGMAPFVGWSMKNKCLNPTRWVLFHWGELRTKIGPWLQHLMQANYGEVKIEGFEGGDGPYCFEKAVVMRHNEGSMGKERKLQVFDLLRCNARRFCGISPAGKGQETNERGEPIIRLTLLMRRGSRSFKNAAVVTDIFARECAKVEGCTFKVAQSENLSFCDQVRVMTYTDVVASPHGAQLTNMLFMDRNSSVMEFFPKGWLELAGVGQYAHHWMADQSGMNHRGAWWDPLDKKECPFPQQDLDCFKFYKDGKVGHNETHFAEWARIVLGQVKISKVQIATRSPTNEPQPNSIACKCECIC</sequence>
<comment type="subcellular location">
    <subcellularLocation>
        <location evidence="1">Golgi apparatus membrane</location>
        <topology evidence="1">Single-pass type II membrane protein</topology>
    </subcellularLocation>
</comment>
<keyword evidence="5" id="KW-0472">Membrane</keyword>
<feature type="transmembrane region" description="Helical" evidence="5">
    <location>
        <begin position="196"/>
        <end position="220"/>
    </location>
</feature>
<evidence type="ECO:0000313" key="7">
    <source>
        <dbReference type="EMBL" id="KAF9687359.1"/>
    </source>
</evidence>
<accession>A0A835TH22</accession>
<dbReference type="PANTHER" id="PTHR20961">
    <property type="entry name" value="GLYCOSYLTRANSFERASE"/>
    <property type="match status" value="1"/>
</dbReference>
<organism evidence="7 8">
    <name type="scientific">Salix dunnii</name>
    <dbReference type="NCBI Taxonomy" id="1413687"/>
    <lineage>
        <taxon>Eukaryota</taxon>
        <taxon>Viridiplantae</taxon>
        <taxon>Streptophyta</taxon>
        <taxon>Embryophyta</taxon>
        <taxon>Tracheophyta</taxon>
        <taxon>Spermatophyta</taxon>
        <taxon>Magnoliopsida</taxon>
        <taxon>eudicotyledons</taxon>
        <taxon>Gunneridae</taxon>
        <taxon>Pentapetalae</taxon>
        <taxon>rosids</taxon>
        <taxon>fabids</taxon>
        <taxon>Malpighiales</taxon>
        <taxon>Salicaceae</taxon>
        <taxon>Saliceae</taxon>
        <taxon>Salix</taxon>
    </lineage>
</organism>
<dbReference type="EMBL" id="JADGMS010000002">
    <property type="protein sequence ID" value="KAF9687359.1"/>
    <property type="molecule type" value="Genomic_DNA"/>
</dbReference>
<name>A0A835TH22_9ROSI</name>
<proteinExistence type="predicted"/>
<dbReference type="PANTHER" id="PTHR20961:SF35">
    <property type="entry name" value="GLYCOSYLTRANSFERASE FAMILY 61 PROTEIN"/>
    <property type="match status" value="1"/>
</dbReference>
<reference evidence="7 8" key="1">
    <citation type="submission" date="2020-10" db="EMBL/GenBank/DDBJ databases">
        <title>Plant Genome Project.</title>
        <authorList>
            <person name="Zhang R.-G."/>
        </authorList>
    </citation>
    <scope>NUCLEOTIDE SEQUENCE [LARGE SCALE GENOMIC DNA]</scope>
    <source>
        <strain evidence="7">FAFU-HL-1</strain>
        <tissue evidence="7">Leaf</tissue>
    </source>
</reference>
<feature type="domain" description="Glycosyltransferase 61 catalytic" evidence="6">
    <location>
        <begin position="475"/>
        <end position="554"/>
    </location>
</feature>
<evidence type="ECO:0000256" key="2">
    <source>
        <dbReference type="ARBA" id="ARBA00022676"/>
    </source>
</evidence>
<dbReference type="AlphaFoldDB" id="A0A835TH22"/>
<keyword evidence="4" id="KW-0325">Glycoprotein</keyword>
<evidence type="ECO:0000313" key="8">
    <source>
        <dbReference type="Proteomes" id="UP000657918"/>
    </source>
</evidence>
<dbReference type="OrthoDB" id="529273at2759"/>
<keyword evidence="5" id="KW-1133">Transmembrane helix</keyword>
<dbReference type="InterPro" id="IPR007657">
    <property type="entry name" value="Glycosyltransferase_61"/>
</dbReference>
<evidence type="ECO:0000256" key="1">
    <source>
        <dbReference type="ARBA" id="ARBA00004323"/>
    </source>
</evidence>
<dbReference type="GO" id="GO:0016763">
    <property type="term" value="F:pentosyltransferase activity"/>
    <property type="evidence" value="ECO:0007669"/>
    <property type="project" value="UniProtKB-ARBA"/>
</dbReference>
<protein>
    <recommendedName>
        <fullName evidence="6">Glycosyltransferase 61 catalytic domain-containing protein</fullName>
    </recommendedName>
</protein>
<dbReference type="GO" id="GO:0000139">
    <property type="term" value="C:Golgi membrane"/>
    <property type="evidence" value="ECO:0007669"/>
    <property type="project" value="UniProtKB-SubCell"/>
</dbReference>
<evidence type="ECO:0000256" key="3">
    <source>
        <dbReference type="ARBA" id="ARBA00022679"/>
    </source>
</evidence>
<dbReference type="Proteomes" id="UP000657918">
    <property type="component" value="Unassembled WGS sequence"/>
</dbReference>
<keyword evidence="3" id="KW-0808">Transferase</keyword>
<keyword evidence="8" id="KW-1185">Reference proteome</keyword>